<dbReference type="GO" id="GO:0016787">
    <property type="term" value="F:hydrolase activity"/>
    <property type="evidence" value="ECO:0007669"/>
    <property type="project" value="UniProtKB-KW"/>
</dbReference>
<evidence type="ECO:0000256" key="7">
    <source>
        <dbReference type="ARBA" id="ARBA00023125"/>
    </source>
</evidence>
<evidence type="ECO:0000256" key="8">
    <source>
        <dbReference type="ARBA" id="ARBA00023235"/>
    </source>
</evidence>
<dbReference type="GO" id="GO:0043590">
    <property type="term" value="C:bacterial nucleoid"/>
    <property type="evidence" value="ECO:0007669"/>
    <property type="project" value="TreeGrafter"/>
</dbReference>
<dbReference type="InterPro" id="IPR004589">
    <property type="entry name" value="DNA_helicase_ATP-dep_RecQ"/>
</dbReference>
<dbReference type="SMART" id="SM00487">
    <property type="entry name" value="DEXDc"/>
    <property type="match status" value="1"/>
</dbReference>
<evidence type="ECO:0000259" key="13">
    <source>
        <dbReference type="PROSITE" id="PS51192"/>
    </source>
</evidence>
<dbReference type="InterPro" id="IPR001650">
    <property type="entry name" value="Helicase_C-like"/>
</dbReference>
<evidence type="ECO:0000256" key="1">
    <source>
        <dbReference type="ARBA" id="ARBA00005446"/>
    </source>
</evidence>
<dbReference type="Pfam" id="PF00271">
    <property type="entry name" value="Helicase_C"/>
    <property type="match status" value="1"/>
</dbReference>
<dbReference type="SMART" id="SM00490">
    <property type="entry name" value="HELICc"/>
    <property type="match status" value="1"/>
</dbReference>
<dbReference type="PANTHER" id="PTHR13710">
    <property type="entry name" value="DNA HELICASE RECQ FAMILY MEMBER"/>
    <property type="match status" value="1"/>
</dbReference>
<dbReference type="Gene3D" id="3.40.50.300">
    <property type="entry name" value="P-loop containing nucleotide triphosphate hydrolases"/>
    <property type="match status" value="2"/>
</dbReference>
<keyword evidence="7" id="KW-0238">DNA-binding</keyword>
<dbReference type="EMBL" id="JAZBJZ010000027">
    <property type="protein sequence ID" value="MEE3716875.1"/>
    <property type="molecule type" value="Genomic_DNA"/>
</dbReference>
<dbReference type="Pfam" id="PF16124">
    <property type="entry name" value="RecQ_Zn_bind"/>
    <property type="match status" value="1"/>
</dbReference>
<proteinExistence type="inferred from homology"/>
<evidence type="ECO:0000256" key="10">
    <source>
        <dbReference type="ARBA" id="ARBA00034808"/>
    </source>
</evidence>
<dbReference type="GO" id="GO:0006310">
    <property type="term" value="P:DNA recombination"/>
    <property type="evidence" value="ECO:0007669"/>
    <property type="project" value="InterPro"/>
</dbReference>
<dbReference type="GO" id="GO:0046872">
    <property type="term" value="F:metal ion binding"/>
    <property type="evidence" value="ECO:0007669"/>
    <property type="project" value="UniProtKB-KW"/>
</dbReference>
<evidence type="ECO:0000259" key="14">
    <source>
        <dbReference type="PROSITE" id="PS51194"/>
    </source>
</evidence>
<dbReference type="GO" id="GO:0043138">
    <property type="term" value="F:3'-5' DNA helicase activity"/>
    <property type="evidence" value="ECO:0007669"/>
    <property type="project" value="UniProtKB-EC"/>
</dbReference>
<gene>
    <name evidence="15" type="ORF">V2H45_08975</name>
</gene>
<evidence type="ECO:0000256" key="9">
    <source>
        <dbReference type="ARBA" id="ARBA00034617"/>
    </source>
</evidence>
<evidence type="ECO:0000256" key="12">
    <source>
        <dbReference type="ARBA" id="ARBA00044550"/>
    </source>
</evidence>
<keyword evidence="16" id="KW-1185">Reference proteome</keyword>
<dbReference type="SUPFAM" id="SSF52540">
    <property type="entry name" value="P-loop containing nucleoside triphosphate hydrolases"/>
    <property type="match status" value="1"/>
</dbReference>
<keyword evidence="6" id="KW-0067">ATP-binding</keyword>
<feature type="domain" description="Helicase C-terminal" evidence="14">
    <location>
        <begin position="227"/>
        <end position="381"/>
    </location>
</feature>
<organism evidence="15 16">
    <name type="scientific">Tumidithrix elongata BACA0141</name>
    <dbReference type="NCBI Taxonomy" id="2716417"/>
    <lineage>
        <taxon>Bacteria</taxon>
        <taxon>Bacillati</taxon>
        <taxon>Cyanobacteriota</taxon>
        <taxon>Cyanophyceae</taxon>
        <taxon>Pseudanabaenales</taxon>
        <taxon>Pseudanabaenaceae</taxon>
        <taxon>Tumidithrix</taxon>
        <taxon>Tumidithrix elongata</taxon>
    </lineage>
</organism>
<comment type="caution">
    <text evidence="15">The sequence shown here is derived from an EMBL/GenBank/DDBJ whole genome shotgun (WGS) entry which is preliminary data.</text>
</comment>
<dbReference type="GO" id="GO:0006281">
    <property type="term" value="P:DNA repair"/>
    <property type="evidence" value="ECO:0007669"/>
    <property type="project" value="TreeGrafter"/>
</dbReference>
<keyword evidence="8" id="KW-0413">Isomerase</keyword>
<reference evidence="15" key="1">
    <citation type="submission" date="2024-01" db="EMBL/GenBank/DDBJ databases">
        <title>Bank of Algae and Cyanobacteria of the Azores (BACA) strain genomes.</title>
        <authorList>
            <person name="Luz R."/>
            <person name="Cordeiro R."/>
            <person name="Fonseca A."/>
            <person name="Goncalves V."/>
        </authorList>
    </citation>
    <scope>NUCLEOTIDE SEQUENCE</scope>
    <source>
        <strain evidence="15">BACA0141</strain>
    </source>
</reference>
<dbReference type="GO" id="GO:0005737">
    <property type="term" value="C:cytoplasm"/>
    <property type="evidence" value="ECO:0007669"/>
    <property type="project" value="TreeGrafter"/>
</dbReference>
<evidence type="ECO:0000256" key="11">
    <source>
        <dbReference type="ARBA" id="ARBA00044535"/>
    </source>
</evidence>
<dbReference type="CDD" id="cd17920">
    <property type="entry name" value="DEXHc_RecQ"/>
    <property type="match status" value="1"/>
</dbReference>
<dbReference type="InterPro" id="IPR032284">
    <property type="entry name" value="RecQ_Zn-bd"/>
</dbReference>
<dbReference type="GO" id="GO:0003677">
    <property type="term" value="F:DNA binding"/>
    <property type="evidence" value="ECO:0007669"/>
    <property type="project" value="UniProtKB-KW"/>
</dbReference>
<dbReference type="GO" id="GO:0005524">
    <property type="term" value="F:ATP binding"/>
    <property type="evidence" value="ECO:0007669"/>
    <property type="project" value="UniProtKB-KW"/>
</dbReference>
<dbReference type="PROSITE" id="PS51194">
    <property type="entry name" value="HELICASE_CTER"/>
    <property type="match status" value="1"/>
</dbReference>
<dbReference type="PANTHER" id="PTHR13710:SF105">
    <property type="entry name" value="ATP-DEPENDENT DNA HELICASE Q1"/>
    <property type="match status" value="1"/>
</dbReference>
<dbReference type="PROSITE" id="PS00690">
    <property type="entry name" value="DEAH_ATP_HELICASE"/>
    <property type="match status" value="1"/>
</dbReference>
<dbReference type="InterPro" id="IPR002464">
    <property type="entry name" value="DNA/RNA_helicase_DEAH_CS"/>
</dbReference>
<dbReference type="GO" id="GO:0030894">
    <property type="term" value="C:replisome"/>
    <property type="evidence" value="ECO:0007669"/>
    <property type="project" value="TreeGrafter"/>
</dbReference>
<dbReference type="Proteomes" id="UP001333818">
    <property type="component" value="Unassembled WGS sequence"/>
</dbReference>
<evidence type="ECO:0000313" key="15">
    <source>
        <dbReference type="EMBL" id="MEE3716875.1"/>
    </source>
</evidence>
<name>A0AAW9Q084_9CYAN</name>
<accession>A0AAW9Q084</accession>
<dbReference type="AlphaFoldDB" id="A0AAW9Q084"/>
<dbReference type="NCBIfam" id="TIGR00614">
    <property type="entry name" value="recQ_fam"/>
    <property type="match status" value="1"/>
</dbReference>
<dbReference type="GO" id="GO:0009378">
    <property type="term" value="F:four-way junction helicase activity"/>
    <property type="evidence" value="ECO:0007669"/>
    <property type="project" value="TreeGrafter"/>
</dbReference>
<comment type="catalytic activity">
    <reaction evidence="9">
        <text>Couples ATP hydrolysis with the unwinding of duplex DNA by translocating in the 3'-5' direction.</text>
        <dbReference type="EC" id="5.6.2.4"/>
    </reaction>
</comment>
<dbReference type="PROSITE" id="PS51192">
    <property type="entry name" value="HELICASE_ATP_BIND_1"/>
    <property type="match status" value="1"/>
</dbReference>
<dbReference type="InterPro" id="IPR014001">
    <property type="entry name" value="Helicase_ATP-bd"/>
</dbReference>
<evidence type="ECO:0000256" key="6">
    <source>
        <dbReference type="ARBA" id="ARBA00022840"/>
    </source>
</evidence>
<keyword evidence="5 15" id="KW-0347">Helicase</keyword>
<dbReference type="Pfam" id="PF00270">
    <property type="entry name" value="DEAD"/>
    <property type="match status" value="1"/>
</dbReference>
<keyword evidence="3" id="KW-0547">Nucleotide-binding</keyword>
<feature type="domain" description="Helicase ATP-binding" evidence="13">
    <location>
        <begin position="27"/>
        <end position="203"/>
    </location>
</feature>
<evidence type="ECO:0000256" key="2">
    <source>
        <dbReference type="ARBA" id="ARBA00022723"/>
    </source>
</evidence>
<dbReference type="InterPro" id="IPR011545">
    <property type="entry name" value="DEAD/DEAH_box_helicase_dom"/>
</dbReference>
<protein>
    <recommendedName>
        <fullName evidence="11">ATP-dependent DNA helicase RecQ</fullName>
        <ecNumber evidence="10">5.6.2.4</ecNumber>
    </recommendedName>
    <alternativeName>
        <fullName evidence="12">DNA 3'-5' helicase RecQ</fullName>
    </alternativeName>
</protein>
<evidence type="ECO:0000256" key="5">
    <source>
        <dbReference type="ARBA" id="ARBA00022806"/>
    </source>
</evidence>
<dbReference type="RefSeq" id="WP_330483304.1">
    <property type="nucleotide sequence ID" value="NZ_JAZBJZ010000027.1"/>
</dbReference>
<dbReference type="EC" id="5.6.2.4" evidence="10"/>
<sequence length="478" mass="54161">MLPPSVLQTFQKVWGYSDFRPPQAEIIENLLCDRDSLVLLATGGGKSICFQLPAILKQGLTIVISPLLALMEDQVQDLQRRELPAATLHSNLTSRERHQVLQKLPHLRLLYVSPETLLSQPVWERLCAPTLAIAGIMVDEAHCLVQWGDTFRPTYRRLGSVRSALMQHKPPEHSRIAIAAFTATANSHAQAELISCLQLEQPQVIRTSPYRANLSLNVAIAWTPLCRKHQTVRFIHSQKGQTGLIYVRSRRETEELAEWLSTQSFHTAAYHAGLPSEQRRQIETAWIEGEYPFVVCTSAFGLGLNNPRTRWVLHFQAPLTLAEYIQEVGRAGRDGNPATALMLVSEPTGFLDNSDRNRQDFFLQQQQKQLQRAQMLLPKLPSKGNFSDVIKGNPDMALVLGMLHSAGKLVWHSPFAYEIRAGNHKFAEIDRTPLLQMQAYMSTRHCRWAFLMQAFGFEREAKTLRCGVCDRCLQQNKK</sequence>
<dbReference type="InterPro" id="IPR027417">
    <property type="entry name" value="P-loop_NTPase"/>
</dbReference>
<keyword evidence="4 15" id="KW-0378">Hydrolase</keyword>
<evidence type="ECO:0000313" key="16">
    <source>
        <dbReference type="Proteomes" id="UP001333818"/>
    </source>
</evidence>
<keyword evidence="2" id="KW-0479">Metal-binding</keyword>
<evidence type="ECO:0000256" key="4">
    <source>
        <dbReference type="ARBA" id="ARBA00022801"/>
    </source>
</evidence>
<comment type="similarity">
    <text evidence="1">Belongs to the helicase family. RecQ subfamily.</text>
</comment>
<evidence type="ECO:0000256" key="3">
    <source>
        <dbReference type="ARBA" id="ARBA00022741"/>
    </source>
</evidence>